<dbReference type="GO" id="GO:0004672">
    <property type="term" value="F:protein kinase activity"/>
    <property type="evidence" value="ECO:0007669"/>
    <property type="project" value="InterPro"/>
</dbReference>
<dbReference type="Proteomes" id="UP000433883">
    <property type="component" value="Unassembled WGS sequence"/>
</dbReference>
<evidence type="ECO:0000259" key="2">
    <source>
        <dbReference type="PROSITE" id="PS50011"/>
    </source>
</evidence>
<dbReference type="GO" id="GO:0005524">
    <property type="term" value="F:ATP binding"/>
    <property type="evidence" value="ECO:0007669"/>
    <property type="project" value="InterPro"/>
</dbReference>
<dbReference type="PROSITE" id="PS50011">
    <property type="entry name" value="PROTEIN_KINASE_DOM"/>
    <property type="match status" value="1"/>
</dbReference>
<evidence type="ECO:0000256" key="1">
    <source>
        <dbReference type="SAM" id="MobiDB-lite"/>
    </source>
</evidence>
<evidence type="ECO:0000313" key="3">
    <source>
        <dbReference type="EMBL" id="KAE9963570.1"/>
    </source>
</evidence>
<proteinExistence type="predicted"/>
<dbReference type="InterPro" id="IPR011009">
    <property type="entry name" value="Kinase-like_dom_sf"/>
</dbReference>
<evidence type="ECO:0000313" key="4">
    <source>
        <dbReference type="Proteomes" id="UP000433883"/>
    </source>
</evidence>
<comment type="caution">
    <text evidence="3">The sequence shown here is derived from an EMBL/GenBank/DDBJ whole genome shotgun (WGS) entry which is preliminary data.</text>
</comment>
<protein>
    <recommendedName>
        <fullName evidence="2">Protein kinase domain-containing protein</fullName>
    </recommendedName>
</protein>
<dbReference type="SUPFAM" id="SSF54593">
    <property type="entry name" value="Glyoxalase/Bleomycin resistance protein/Dihydroxybiphenyl dioxygenase"/>
    <property type="match status" value="1"/>
</dbReference>
<dbReference type="PANTHER" id="PTHR39175">
    <property type="entry name" value="FAMILY PROTEIN, PUTATIVE (AFU_ORTHOLOGUE AFUA_3G15060)-RELATED"/>
    <property type="match status" value="1"/>
</dbReference>
<dbReference type="SUPFAM" id="SSF56112">
    <property type="entry name" value="Protein kinase-like (PK-like)"/>
    <property type="match status" value="1"/>
</dbReference>
<feature type="region of interest" description="Disordered" evidence="1">
    <location>
        <begin position="93"/>
        <end position="113"/>
    </location>
</feature>
<name>A0A8H3U5T3_VENIN</name>
<dbReference type="PANTHER" id="PTHR39175:SF1">
    <property type="entry name" value="FAMILY PROTEIN, PUTATIVE (AFU_ORTHOLOGUE AFUA_3G15060)-RELATED"/>
    <property type="match status" value="1"/>
</dbReference>
<dbReference type="AlphaFoldDB" id="A0A8H3U5T3"/>
<accession>A0A8H3U5T3</accession>
<dbReference type="InterPro" id="IPR029068">
    <property type="entry name" value="Glyas_Bleomycin-R_OHBP_Dase"/>
</dbReference>
<organism evidence="3 4">
    <name type="scientific">Venturia inaequalis</name>
    <name type="common">Apple scab fungus</name>
    <dbReference type="NCBI Taxonomy" id="5025"/>
    <lineage>
        <taxon>Eukaryota</taxon>
        <taxon>Fungi</taxon>
        <taxon>Dikarya</taxon>
        <taxon>Ascomycota</taxon>
        <taxon>Pezizomycotina</taxon>
        <taxon>Dothideomycetes</taxon>
        <taxon>Pleosporomycetidae</taxon>
        <taxon>Venturiales</taxon>
        <taxon>Venturiaceae</taxon>
        <taxon>Venturia</taxon>
    </lineage>
</organism>
<feature type="domain" description="Protein kinase" evidence="2">
    <location>
        <begin position="1"/>
        <end position="295"/>
    </location>
</feature>
<reference evidence="3 4" key="1">
    <citation type="submission" date="2019-11" db="EMBL/GenBank/DDBJ databases">
        <title>Venturia inaequalis Genome Resource.</title>
        <authorList>
            <person name="Lichtner F.J."/>
        </authorList>
    </citation>
    <scope>NUCLEOTIDE SEQUENCE [LARGE SCALE GENOMIC DNA]</scope>
    <source>
        <strain evidence="3">Bline_iso_100314</strain>
    </source>
</reference>
<dbReference type="Gene3D" id="1.10.510.10">
    <property type="entry name" value="Transferase(Phosphotransferase) domain 1"/>
    <property type="match status" value="1"/>
</dbReference>
<dbReference type="Pfam" id="PF00069">
    <property type="entry name" value="Pkinase"/>
    <property type="match status" value="1"/>
</dbReference>
<dbReference type="EMBL" id="WNWQ01000819">
    <property type="protein sequence ID" value="KAE9963570.1"/>
    <property type="molecule type" value="Genomic_DNA"/>
</dbReference>
<gene>
    <name evidence="3" type="ORF">BLS_009156</name>
</gene>
<sequence>MITGIAHVNLLVPAGTLDLAEAFYGNTLGLKRVPVPALQTHNLAWFDITPGGQQVHIAFGENDAKSRRHPCFKVESPDALLKLRRQIWEHFEKADQASPQEADKPGEESSDLNPNNILVSGFSSPSPIIKISDLGWTTSTTSQNGPGQVFSGWIQGPALRAPEVWRGADRSTAMDVWSVGVCLADWVATKAHFGPGGCRIETDMPVEISQAAWSIAKLHKILNAPLAGSLKDDFNIAWGIAEHVIQENYVLDRSFREQMEQIQMPSDYISFLEKVLTVNPDRRPSPAEALALPFLQE</sequence>
<dbReference type="Gene3D" id="3.10.180.10">
    <property type="entry name" value="2,3-Dihydroxybiphenyl 1,2-Dioxygenase, domain 1"/>
    <property type="match status" value="1"/>
</dbReference>
<dbReference type="SMART" id="SM00220">
    <property type="entry name" value="S_TKc"/>
    <property type="match status" value="1"/>
</dbReference>
<dbReference type="InterPro" id="IPR000719">
    <property type="entry name" value="Prot_kinase_dom"/>
</dbReference>
<feature type="compositionally biased region" description="Basic and acidic residues" evidence="1">
    <location>
        <begin position="93"/>
        <end position="107"/>
    </location>
</feature>